<evidence type="ECO:0000259" key="3">
    <source>
        <dbReference type="Pfam" id="PF21467"/>
    </source>
</evidence>
<reference evidence="4 5" key="1">
    <citation type="submission" date="2024-08" db="EMBL/GenBank/DDBJ databases">
        <title>Genome sequence of Streptomyces aureus CACIA-1.46HGO.</title>
        <authorList>
            <person name="Evangelista-Martinez Z."/>
        </authorList>
    </citation>
    <scope>NUCLEOTIDE SEQUENCE [LARGE SCALE GENOMIC DNA]</scope>
    <source>
        <strain evidence="4 5">CACIA-1.46HGO</strain>
    </source>
</reference>
<evidence type="ECO:0000313" key="5">
    <source>
        <dbReference type="Proteomes" id="UP001571476"/>
    </source>
</evidence>
<evidence type="ECO:0000256" key="1">
    <source>
        <dbReference type="ARBA" id="ARBA00022801"/>
    </source>
</evidence>
<dbReference type="SUPFAM" id="SSF49785">
    <property type="entry name" value="Galactose-binding domain-like"/>
    <property type="match status" value="1"/>
</dbReference>
<keyword evidence="1" id="KW-0378">Hydrolase</keyword>
<protein>
    <recommendedName>
        <fullName evidence="3">Beta-galactosidase galactose-binding domain-containing protein</fullName>
    </recommendedName>
</protein>
<evidence type="ECO:0000256" key="2">
    <source>
        <dbReference type="ARBA" id="ARBA00023295"/>
    </source>
</evidence>
<dbReference type="Proteomes" id="UP001571476">
    <property type="component" value="Unassembled WGS sequence"/>
</dbReference>
<dbReference type="Pfam" id="PF21467">
    <property type="entry name" value="BetaGal_gal-bd"/>
    <property type="match status" value="1"/>
</dbReference>
<accession>A0ABV4SQU9</accession>
<dbReference type="RefSeq" id="WP_372564594.1">
    <property type="nucleotide sequence ID" value="NZ_JBGOSP010000014.1"/>
</dbReference>
<sequence length="158" mass="16990">MSPTPVPNSTCWWRTWDGSTPAPCWRITRASAAASGSTVSTSSAGRSAPIPLTDLAGLRFGAAEQVEGPAFHRATLEVPEPADGFLALPGWTKGQVWLNGFALGRYWDRGPQRMLYAPAPVWRAGLNELVILELHRPGERIELCDVADLDPTDPGPTG</sequence>
<proteinExistence type="predicted"/>
<gene>
    <name evidence="4" type="ORF">ACEG43_27540</name>
</gene>
<keyword evidence="5" id="KW-1185">Reference proteome</keyword>
<organism evidence="4 5">
    <name type="scientific">Streptomyces aureus</name>
    <dbReference type="NCBI Taxonomy" id="193461"/>
    <lineage>
        <taxon>Bacteria</taxon>
        <taxon>Bacillati</taxon>
        <taxon>Actinomycetota</taxon>
        <taxon>Actinomycetes</taxon>
        <taxon>Kitasatosporales</taxon>
        <taxon>Streptomycetaceae</taxon>
        <taxon>Streptomyces</taxon>
    </lineage>
</organism>
<keyword evidence="2" id="KW-0326">Glycosidase</keyword>
<evidence type="ECO:0000313" key="4">
    <source>
        <dbReference type="EMBL" id="MFA3839888.1"/>
    </source>
</evidence>
<dbReference type="EMBL" id="JBGOSP010000014">
    <property type="protein sequence ID" value="MFA3839888.1"/>
    <property type="molecule type" value="Genomic_DNA"/>
</dbReference>
<dbReference type="InterPro" id="IPR048913">
    <property type="entry name" value="BetaGal_gal-bd"/>
</dbReference>
<dbReference type="InterPro" id="IPR008979">
    <property type="entry name" value="Galactose-bd-like_sf"/>
</dbReference>
<feature type="domain" description="Beta-galactosidase galactose-binding" evidence="3">
    <location>
        <begin position="69"/>
        <end position="127"/>
    </location>
</feature>
<dbReference type="InterPro" id="IPR001944">
    <property type="entry name" value="Glycoside_Hdrlase_35"/>
</dbReference>
<dbReference type="Gene3D" id="2.60.120.260">
    <property type="entry name" value="Galactose-binding domain-like"/>
    <property type="match status" value="1"/>
</dbReference>
<dbReference type="PANTHER" id="PTHR23421">
    <property type="entry name" value="BETA-GALACTOSIDASE RELATED"/>
    <property type="match status" value="1"/>
</dbReference>
<comment type="caution">
    <text evidence="4">The sequence shown here is derived from an EMBL/GenBank/DDBJ whole genome shotgun (WGS) entry which is preliminary data.</text>
</comment>
<name>A0ABV4SQU9_9ACTN</name>